<dbReference type="Proteomes" id="UP000434052">
    <property type="component" value="Unassembled WGS sequence"/>
</dbReference>
<gene>
    <name evidence="1" type="ORF">DQK91_12375</name>
</gene>
<comment type="caution">
    <text evidence="1">The sequence shown here is derived from an EMBL/GenBank/DDBJ whole genome shotgun (WGS) entry which is preliminary data.</text>
</comment>
<dbReference type="InterPro" id="IPR012334">
    <property type="entry name" value="Pectin_lyas_fold"/>
</dbReference>
<protein>
    <recommendedName>
        <fullName evidence="3">Right handed beta helix region</fullName>
    </recommendedName>
</protein>
<dbReference type="SUPFAM" id="SSF51126">
    <property type="entry name" value="Pectin lyase-like"/>
    <property type="match status" value="1"/>
</dbReference>
<dbReference type="Gene3D" id="2.160.20.10">
    <property type="entry name" value="Single-stranded right-handed beta-helix, Pectin lyase-like"/>
    <property type="match status" value="1"/>
</dbReference>
<sequence>MKYHTVRAITFLRGHIPSCDRCWWILALVFILLLATSPARAATLEEVLAMTPPDAPGPIARRDMDIGASRQDVDIIPRKHTVMLQGPSLLDQPDTHYILQNDIVAPATAFRIAASRVTLDLNGHSVVYNESEEGCGVHLEKWWLEDVQVANGSIRQGSNQCAGEVHGMGCNPVFSLSAKKLRLGGLSLTYSGRDVAGIFVRGSLGADIGHCELIDNGREVTNRHQGIDAIRVTAVDDIGLDTVRIHHNVINNARQMGIRVHGKTADINNNEIHINSVVTNSFGVSISDGVIHQNKIFGAGAHPIGIWPGPGVKVHTNYVETQNTAASGEYGSAGSAGLRMTWGKNDGVEAWCNTFLVLGKEDGLPNGMDSWGRALFVGLPDAKQSALFHHNIIAATAQGTDAKTVAVGVVCLNTSPDLVFRENIIASDWCPILLGDDYGHSGGYPLFENNDIIRIGDNSDFHTIKNLYRYRPATGRFLNNRYVDAEQDDIAFPSRAEDVQDVIMGKTITLHLLNPDGSPMQETHVAMTLSNEATTQARATDGHGEVILHVPVQAYTNRNNNGGHFFRPRWVKYTKVPIQIHADGHVSGAVLNPQQIDDVFTISLHQHTY</sequence>
<dbReference type="RefSeq" id="WP_144305671.1">
    <property type="nucleotide sequence ID" value="NZ_QMIF01000007.1"/>
</dbReference>
<dbReference type="OrthoDB" id="5464721at2"/>
<evidence type="ECO:0000313" key="2">
    <source>
        <dbReference type="Proteomes" id="UP000434052"/>
    </source>
</evidence>
<dbReference type="AlphaFoldDB" id="A0A6P1ZJR5"/>
<proteinExistence type="predicted"/>
<reference evidence="1 2" key="1">
    <citation type="submission" date="2018-06" db="EMBL/GenBank/DDBJ databases">
        <title>Complete genome of Desulfovibrio marinus P48SEP.</title>
        <authorList>
            <person name="Crispim J.S."/>
            <person name="Vidigal P.M.P."/>
            <person name="Silva L.C.F."/>
            <person name="Araujo L.C."/>
            <person name="Laguardia C.N."/>
            <person name="Dias R.S."/>
            <person name="Sousa M.P."/>
            <person name="Paula S.O."/>
            <person name="Silva C."/>
        </authorList>
    </citation>
    <scope>NUCLEOTIDE SEQUENCE [LARGE SCALE GENOMIC DNA]</scope>
    <source>
        <strain evidence="1 2">P48SEP</strain>
    </source>
</reference>
<name>A0A6P1ZJR5_9BACT</name>
<dbReference type="EMBL" id="QMIF01000007">
    <property type="protein sequence ID" value="TVM33449.1"/>
    <property type="molecule type" value="Genomic_DNA"/>
</dbReference>
<evidence type="ECO:0008006" key="3">
    <source>
        <dbReference type="Google" id="ProtNLM"/>
    </source>
</evidence>
<accession>A0A6P1ZJR5</accession>
<organism evidence="1 2">
    <name type="scientific">Oceanidesulfovibrio marinus</name>
    <dbReference type="NCBI Taxonomy" id="370038"/>
    <lineage>
        <taxon>Bacteria</taxon>
        <taxon>Pseudomonadati</taxon>
        <taxon>Thermodesulfobacteriota</taxon>
        <taxon>Desulfovibrionia</taxon>
        <taxon>Desulfovibrionales</taxon>
        <taxon>Desulfovibrionaceae</taxon>
        <taxon>Oceanidesulfovibrio</taxon>
    </lineage>
</organism>
<dbReference type="InterPro" id="IPR011050">
    <property type="entry name" value="Pectin_lyase_fold/virulence"/>
</dbReference>
<evidence type="ECO:0000313" key="1">
    <source>
        <dbReference type="EMBL" id="TVM33449.1"/>
    </source>
</evidence>